<gene>
    <name evidence="3" type="ORF">SLA_6476</name>
</gene>
<evidence type="ECO:0000313" key="3">
    <source>
        <dbReference type="EMBL" id="BAU87343.1"/>
    </source>
</evidence>
<dbReference type="PANTHER" id="PTHR43784">
    <property type="entry name" value="GDSL-LIKE LIPASE/ACYLHYDROLASE, PUTATIVE (AFU_ORTHOLOGUE AFUA_2G00820)-RELATED"/>
    <property type="match status" value="1"/>
</dbReference>
<feature type="region of interest" description="Disordered" evidence="1">
    <location>
        <begin position="24"/>
        <end position="84"/>
    </location>
</feature>
<keyword evidence="4" id="KW-1185">Reference proteome</keyword>
<name>A0A160P8U5_STRLU</name>
<feature type="signal peptide" evidence="2">
    <location>
        <begin position="1"/>
        <end position="18"/>
    </location>
</feature>
<accession>A0A160P8U5</accession>
<organism evidence="3 4">
    <name type="scientific">Streptomyces laurentii</name>
    <dbReference type="NCBI Taxonomy" id="39478"/>
    <lineage>
        <taxon>Bacteria</taxon>
        <taxon>Bacillati</taxon>
        <taxon>Actinomycetota</taxon>
        <taxon>Actinomycetes</taxon>
        <taxon>Kitasatosporales</taxon>
        <taxon>Streptomycetaceae</taxon>
        <taxon>Streptomyces</taxon>
    </lineage>
</organism>
<dbReference type="AlphaFoldDB" id="A0A160P8U5"/>
<dbReference type="EMBL" id="AP017424">
    <property type="protein sequence ID" value="BAU87343.1"/>
    <property type="molecule type" value="Genomic_DNA"/>
</dbReference>
<evidence type="ECO:0000256" key="2">
    <source>
        <dbReference type="SAM" id="SignalP"/>
    </source>
</evidence>
<keyword evidence="2" id="KW-0732">Signal</keyword>
<feature type="chain" id="PRO_5039186284" evidence="2">
    <location>
        <begin position="19"/>
        <end position="97"/>
    </location>
</feature>
<reference evidence="3 4" key="1">
    <citation type="journal article" date="2016" name="Genome Announc.">
        <title>Complete Genome Sequence of Thiostrepton-Producing Streptomyces laurentii ATCC 31255.</title>
        <authorList>
            <person name="Doi K."/>
            <person name="Fujino Y."/>
            <person name="Nagayoshi Y."/>
            <person name="Ohshima T."/>
            <person name="Ogata S."/>
        </authorList>
    </citation>
    <scope>NUCLEOTIDE SEQUENCE [LARGE SCALE GENOMIC DNA]</scope>
    <source>
        <strain evidence="3 4">ATCC 31255</strain>
    </source>
</reference>
<dbReference type="InterPro" id="IPR053140">
    <property type="entry name" value="GDSL_Rv0518-like"/>
</dbReference>
<feature type="compositionally biased region" description="Polar residues" evidence="1">
    <location>
        <begin position="54"/>
        <end position="63"/>
    </location>
</feature>
<protein>
    <submittedName>
        <fullName evidence="3">Lipolytic enzyme, G-D-S-L</fullName>
    </submittedName>
</protein>
<dbReference type="KEGG" id="slau:SLA_6476"/>
<feature type="compositionally biased region" description="Low complexity" evidence="1">
    <location>
        <begin position="33"/>
        <end position="52"/>
    </location>
</feature>
<evidence type="ECO:0000256" key="1">
    <source>
        <dbReference type="SAM" id="MobiDB-lite"/>
    </source>
</evidence>
<evidence type="ECO:0000313" key="4">
    <source>
        <dbReference type="Proteomes" id="UP000217676"/>
    </source>
</evidence>
<sequence>MGRSSALAVSLATAAVLAVGGLTTSPAADSERGATNAAPAAAARSAAATASGHWVNTWTSMPQPTEPGNMPPAPFTQPGKVLADSTLRQTVHVSTGG</sequence>
<dbReference type="Proteomes" id="UP000217676">
    <property type="component" value="Chromosome"/>
</dbReference>
<proteinExistence type="predicted"/>
<dbReference type="PANTHER" id="PTHR43784:SF2">
    <property type="entry name" value="GDSL-LIKE LIPASE_ACYLHYDROLASE, PUTATIVE (AFU_ORTHOLOGUE AFUA_2G00820)-RELATED"/>
    <property type="match status" value="1"/>
</dbReference>